<dbReference type="Gene3D" id="1.20.1440.240">
    <property type="match status" value="1"/>
</dbReference>
<keyword evidence="3" id="KW-1185">Reference proteome</keyword>
<dbReference type="Proteomes" id="UP000623440">
    <property type="component" value="Unassembled WGS sequence"/>
</dbReference>
<name>A0ABR8DWE6_9NOSO</name>
<dbReference type="EMBL" id="JACJSI010000087">
    <property type="protein sequence ID" value="MBD2533240.1"/>
    <property type="molecule type" value="Genomic_DNA"/>
</dbReference>
<gene>
    <name evidence="2" type="ORF">H6G97_28175</name>
</gene>
<dbReference type="SUPFAM" id="SSF54373">
    <property type="entry name" value="FAD-linked reductases, C-terminal domain"/>
    <property type="match status" value="1"/>
</dbReference>
<reference evidence="2 3" key="1">
    <citation type="journal article" date="2020" name="ISME J.">
        <title>Comparative genomics reveals insights into cyanobacterial evolution and habitat adaptation.</title>
        <authorList>
            <person name="Chen M.Y."/>
            <person name="Teng W.K."/>
            <person name="Zhao L."/>
            <person name="Hu C.X."/>
            <person name="Zhou Y.K."/>
            <person name="Han B.P."/>
            <person name="Song L.R."/>
            <person name="Shu W.S."/>
        </authorList>
    </citation>
    <scope>NUCLEOTIDE SEQUENCE [LARGE SCALE GENOMIC DNA]</scope>
    <source>
        <strain evidence="2 3">FACHB-838</strain>
    </source>
</reference>
<evidence type="ECO:0000313" key="2">
    <source>
        <dbReference type="EMBL" id="MBD2533240.1"/>
    </source>
</evidence>
<dbReference type="Pfam" id="PF01593">
    <property type="entry name" value="Amino_oxidase"/>
    <property type="match status" value="1"/>
</dbReference>
<evidence type="ECO:0000259" key="1">
    <source>
        <dbReference type="Pfam" id="PF01593"/>
    </source>
</evidence>
<evidence type="ECO:0000313" key="3">
    <source>
        <dbReference type="Proteomes" id="UP000623440"/>
    </source>
</evidence>
<dbReference type="InterPro" id="IPR002937">
    <property type="entry name" value="Amino_oxidase"/>
</dbReference>
<comment type="caution">
    <text evidence="2">The sequence shown here is derived from an EMBL/GenBank/DDBJ whole genome shotgun (WGS) entry which is preliminary data.</text>
</comment>
<protein>
    <submittedName>
        <fullName evidence="2">FAD-dependent oxidoreductase</fullName>
    </submittedName>
</protein>
<dbReference type="RefSeq" id="WP_190943824.1">
    <property type="nucleotide sequence ID" value="NZ_JACJSI010000087.1"/>
</dbReference>
<dbReference type="InterPro" id="IPR036188">
    <property type="entry name" value="FAD/NAD-bd_sf"/>
</dbReference>
<dbReference type="InterPro" id="IPR050281">
    <property type="entry name" value="Flavin_monoamine_oxidase"/>
</dbReference>
<organism evidence="2 3">
    <name type="scientific">Nostoc flagelliforme FACHB-838</name>
    <dbReference type="NCBI Taxonomy" id="2692904"/>
    <lineage>
        <taxon>Bacteria</taxon>
        <taxon>Bacillati</taxon>
        <taxon>Cyanobacteriota</taxon>
        <taxon>Cyanophyceae</taxon>
        <taxon>Nostocales</taxon>
        <taxon>Nostocaceae</taxon>
        <taxon>Nostoc</taxon>
    </lineage>
</organism>
<dbReference type="SUPFAM" id="SSF51905">
    <property type="entry name" value="FAD/NAD(P)-binding domain"/>
    <property type="match status" value="1"/>
</dbReference>
<dbReference type="PANTHER" id="PTHR10742">
    <property type="entry name" value="FLAVIN MONOAMINE OXIDASE"/>
    <property type="match status" value="1"/>
</dbReference>
<dbReference type="Gene3D" id="3.50.50.60">
    <property type="entry name" value="FAD/NAD(P)-binding domain"/>
    <property type="match status" value="1"/>
</dbReference>
<accession>A0ABR8DWE6</accession>
<sequence>MDTKTILHLCKLANSQESKHITILGAGIAGLIAAYELERLGHTVEIIEGSSRIGGRILTHHFGDDSKAPYAELGAMRIPSEHKHVLHYIHEMGLDKKLRKFVTVFEEQNALMNIQGNIFRIKDGPRICQQYYQGIFLDTSYSEKTRLFGAWLKTIVNTISPGNLRESLDRDLNSHLMDELERLDLEPYFNEDGESIDFHGFIKANPGFRARCSKALDMFFSDILVETSHDLLQLEGGMDQLINSLAAAIKAPIKCNRKVVALHVQKDGVKVSWLKGKQLHTRHCDYVLCTIPFSILRKMDLRGFDEDKLTSIHNTTYCPATKVAFHCAQPFWEKHGIKGGASFSGERIRQTYYPSVNTNPSLGSALLASYTIGDDADHLGVMPEQERYAYVKKVVSQLHPEIKAPDMVIDMTSIAWGSYEWSDGGCSIPWGDDVSSESNHYIHYLEAARPQNTLLFAGEHCSRFPAWIQGSIESALEVVYEIVTHKPLRATGGAYLNTSTFGQGNAGNINITARDMVSLEKRRPNN</sequence>
<dbReference type="Gene3D" id="3.90.660.10">
    <property type="match status" value="1"/>
</dbReference>
<feature type="domain" description="Amine oxidase" evidence="1">
    <location>
        <begin position="28"/>
        <end position="482"/>
    </location>
</feature>
<proteinExistence type="predicted"/>
<dbReference type="PANTHER" id="PTHR10742:SF342">
    <property type="entry name" value="AMINE OXIDASE"/>
    <property type="match status" value="1"/>
</dbReference>